<proteinExistence type="predicted"/>
<dbReference type="OrthoDB" id="3599020at2759"/>
<dbReference type="EMBL" id="VOIH02000001">
    <property type="protein sequence ID" value="KAF3456972.1"/>
    <property type="molecule type" value="Genomic_DNA"/>
</dbReference>
<sequence>MLGRPRCRIGWAAGWRWAVRWRCMSCGMVVCVCVLALRIESLGAALSLCYGTCGLEPPGFLCRIPNVMELVANGVPFLSRLARAREDAKVAHAAPAPLKIILWPPRPRGAYSPLDANTRAAFMAFQRPKIALSLGSIPREPEKRLPHPRKARSAKKLPNPDTGRISSYSLAFWIGVMITGHGAFRFHSRVGAQDDRYRPSLNYKRCHCGSADVAYRTHAPYEKSKSWVPGSMVARLKLKGIDGRAPLSGAGLI</sequence>
<feature type="compositionally biased region" description="Basic residues" evidence="1">
    <location>
        <begin position="146"/>
        <end position="155"/>
    </location>
</feature>
<gene>
    <name evidence="2" type="ORF">FNV43_RR01628</name>
</gene>
<evidence type="ECO:0000313" key="2">
    <source>
        <dbReference type="EMBL" id="KAF3456972.1"/>
    </source>
</evidence>
<dbReference type="PANTHER" id="PTHR34410:SF2">
    <property type="entry name" value="RRNA INTRON-ENCODED HOMING ENDONUCLEASE"/>
    <property type="match status" value="1"/>
</dbReference>
<feature type="region of interest" description="Disordered" evidence="1">
    <location>
        <begin position="138"/>
        <end position="160"/>
    </location>
</feature>
<evidence type="ECO:0000313" key="3">
    <source>
        <dbReference type="Proteomes" id="UP000796880"/>
    </source>
</evidence>
<dbReference type="PANTHER" id="PTHR34410">
    <property type="entry name" value="INTRON-ENCODED HOMING ENDONUCLEASE, PUTATIVE-RELATED"/>
    <property type="match status" value="1"/>
</dbReference>
<dbReference type="AlphaFoldDB" id="A0A8K0HQ64"/>
<evidence type="ECO:0000256" key="1">
    <source>
        <dbReference type="SAM" id="MobiDB-lite"/>
    </source>
</evidence>
<keyword evidence="3" id="KW-1185">Reference proteome</keyword>
<protein>
    <submittedName>
        <fullName evidence="2">Uncharacterized protein</fullName>
    </submittedName>
</protein>
<comment type="caution">
    <text evidence="2">The sequence shown here is derived from an EMBL/GenBank/DDBJ whole genome shotgun (WGS) entry which is preliminary data.</text>
</comment>
<organism evidence="2 3">
    <name type="scientific">Rhamnella rubrinervis</name>
    <dbReference type="NCBI Taxonomy" id="2594499"/>
    <lineage>
        <taxon>Eukaryota</taxon>
        <taxon>Viridiplantae</taxon>
        <taxon>Streptophyta</taxon>
        <taxon>Embryophyta</taxon>
        <taxon>Tracheophyta</taxon>
        <taxon>Spermatophyta</taxon>
        <taxon>Magnoliopsida</taxon>
        <taxon>eudicotyledons</taxon>
        <taxon>Gunneridae</taxon>
        <taxon>Pentapetalae</taxon>
        <taxon>rosids</taxon>
        <taxon>fabids</taxon>
        <taxon>Rosales</taxon>
        <taxon>Rhamnaceae</taxon>
        <taxon>rhamnoid group</taxon>
        <taxon>Rhamneae</taxon>
        <taxon>Rhamnella</taxon>
    </lineage>
</organism>
<name>A0A8K0HQ64_9ROSA</name>
<reference evidence="2" key="1">
    <citation type="submission" date="2020-03" db="EMBL/GenBank/DDBJ databases">
        <title>A high-quality chromosome-level genome assembly of a woody plant with both climbing and erect habits, Rhamnella rubrinervis.</title>
        <authorList>
            <person name="Lu Z."/>
            <person name="Yang Y."/>
            <person name="Zhu X."/>
            <person name="Sun Y."/>
        </authorList>
    </citation>
    <scope>NUCLEOTIDE SEQUENCE</scope>
    <source>
        <strain evidence="2">BYM</strain>
        <tissue evidence="2">Leaf</tissue>
    </source>
</reference>
<dbReference type="Proteomes" id="UP000796880">
    <property type="component" value="Unassembled WGS sequence"/>
</dbReference>
<accession>A0A8K0HQ64</accession>